<feature type="transmembrane region" description="Helical" evidence="13">
    <location>
        <begin position="20"/>
        <end position="40"/>
    </location>
</feature>
<keyword evidence="11 13" id="KW-0472">Membrane</keyword>
<dbReference type="PANTHER" id="PTHR11214">
    <property type="entry name" value="BETA-1,3-N-ACETYLGLUCOSAMINYLTRANSFERASE"/>
    <property type="match status" value="1"/>
</dbReference>
<evidence type="ECO:0000256" key="2">
    <source>
        <dbReference type="ARBA" id="ARBA00004323"/>
    </source>
</evidence>
<comment type="similarity">
    <text evidence="4 13">Belongs to the glycosyltransferase 31 family.</text>
</comment>
<evidence type="ECO:0000313" key="14">
    <source>
        <dbReference type="EMBL" id="KAK1609768.1"/>
    </source>
</evidence>
<evidence type="ECO:0000256" key="12">
    <source>
        <dbReference type="ARBA" id="ARBA00023211"/>
    </source>
</evidence>
<evidence type="ECO:0000256" key="3">
    <source>
        <dbReference type="ARBA" id="ARBA00004922"/>
    </source>
</evidence>
<keyword evidence="5 13" id="KW-0328">Glycosyltransferase</keyword>
<keyword evidence="15" id="KW-1185">Reference proteome</keyword>
<dbReference type="PANTHER" id="PTHR11214:SF123">
    <property type="entry name" value="BETA-1,6-GALACTOSYLTRANSFERASE GALT31A"/>
    <property type="match status" value="1"/>
</dbReference>
<evidence type="ECO:0000256" key="1">
    <source>
        <dbReference type="ARBA" id="ARBA00001936"/>
    </source>
</evidence>
<keyword evidence="10 13" id="KW-0333">Golgi apparatus</keyword>
<dbReference type="GO" id="GO:0000139">
    <property type="term" value="C:Golgi membrane"/>
    <property type="evidence" value="ECO:0007669"/>
    <property type="project" value="UniProtKB-SubCell"/>
</dbReference>
<name>A0AAD8VMC9_LOLMU</name>
<keyword evidence="9 13" id="KW-1133">Transmembrane helix</keyword>
<dbReference type="Proteomes" id="UP001231189">
    <property type="component" value="Unassembled WGS sequence"/>
</dbReference>
<evidence type="ECO:0000256" key="4">
    <source>
        <dbReference type="ARBA" id="ARBA00008661"/>
    </source>
</evidence>
<evidence type="ECO:0000256" key="9">
    <source>
        <dbReference type="ARBA" id="ARBA00022989"/>
    </source>
</evidence>
<sequence>MAAARPQHRAPPGRVPTRWAAALCTACFFLGVFVVNRFAFAPPKSAVSLGFLSPSALPRPNLSFSPRFVAMLVDFLGAGSGDVRSASFAGIGQFPNHPIAQTRQALVLTRGPCCHRLAKSSCNASEPLSSHESLVPSLDFAYAVPARSALDRTISDIEMRLAAARAAQMRSQGVSPASGSAVDQGNTGHRMFFVMGIMTTFDNRNRRDSLRQTWMPQGVRLQRLEKEKGIVIRFVIGRSANPSPDSEVERAIDAEDKEYSDILRLNHVEGYGGLPMKIQMFLSTALSTWDADFYIKADDDVHVNIGITRSILARHRSKPRVYIGCMKSGPVIANNESKYYEPDHWKFGTAGNNYFRHATRQLYAVTRDLATYIAANRHILHKYTNEDVSFGSWLIGLDVEHVDERSLCCGTPPDCERKAQAGNPCAASFDWNCSGICNPAERMQEVHQRCWEHREAALPQAQS</sequence>
<dbReference type="GO" id="GO:0008378">
    <property type="term" value="F:galactosyltransferase activity"/>
    <property type="evidence" value="ECO:0007669"/>
    <property type="project" value="TreeGrafter"/>
</dbReference>
<dbReference type="Pfam" id="PF01762">
    <property type="entry name" value="Galactosyl_T"/>
    <property type="match status" value="1"/>
</dbReference>
<evidence type="ECO:0000256" key="8">
    <source>
        <dbReference type="ARBA" id="ARBA00022968"/>
    </source>
</evidence>
<evidence type="ECO:0000256" key="5">
    <source>
        <dbReference type="ARBA" id="ARBA00022676"/>
    </source>
</evidence>
<accession>A0AAD8VMC9</accession>
<evidence type="ECO:0000256" key="7">
    <source>
        <dbReference type="ARBA" id="ARBA00022692"/>
    </source>
</evidence>
<evidence type="ECO:0000256" key="13">
    <source>
        <dbReference type="RuleBase" id="RU363063"/>
    </source>
</evidence>
<dbReference type="EMBL" id="JAUUTY010000007">
    <property type="protein sequence ID" value="KAK1609768.1"/>
    <property type="molecule type" value="Genomic_DNA"/>
</dbReference>
<proteinExistence type="inferred from homology"/>
<evidence type="ECO:0000313" key="15">
    <source>
        <dbReference type="Proteomes" id="UP001231189"/>
    </source>
</evidence>
<comment type="subcellular location">
    <subcellularLocation>
        <location evidence="2 13">Golgi apparatus membrane</location>
        <topology evidence="2 13">Single-pass type II membrane protein</topology>
    </subcellularLocation>
</comment>
<dbReference type="EC" id="2.4.1.-" evidence="13"/>
<reference evidence="14" key="1">
    <citation type="submission" date="2023-07" db="EMBL/GenBank/DDBJ databases">
        <title>A chromosome-level genome assembly of Lolium multiflorum.</title>
        <authorList>
            <person name="Chen Y."/>
            <person name="Copetti D."/>
            <person name="Kolliker R."/>
            <person name="Studer B."/>
        </authorList>
    </citation>
    <scope>NUCLEOTIDE SEQUENCE</scope>
    <source>
        <strain evidence="14">02402/16</strain>
        <tissue evidence="14">Leaf</tissue>
    </source>
</reference>
<keyword evidence="12 13" id="KW-0464">Manganese</keyword>
<dbReference type="AlphaFoldDB" id="A0AAD8VMC9"/>
<gene>
    <name evidence="14" type="ORF">QYE76_033441</name>
</gene>
<comment type="caution">
    <text evidence="14">The sequence shown here is derived from an EMBL/GenBank/DDBJ whole genome shotgun (WGS) entry which is preliminary data.</text>
</comment>
<evidence type="ECO:0000256" key="10">
    <source>
        <dbReference type="ARBA" id="ARBA00023034"/>
    </source>
</evidence>
<organism evidence="14 15">
    <name type="scientific">Lolium multiflorum</name>
    <name type="common">Italian ryegrass</name>
    <name type="synonym">Lolium perenne subsp. multiflorum</name>
    <dbReference type="NCBI Taxonomy" id="4521"/>
    <lineage>
        <taxon>Eukaryota</taxon>
        <taxon>Viridiplantae</taxon>
        <taxon>Streptophyta</taxon>
        <taxon>Embryophyta</taxon>
        <taxon>Tracheophyta</taxon>
        <taxon>Spermatophyta</taxon>
        <taxon>Magnoliopsida</taxon>
        <taxon>Liliopsida</taxon>
        <taxon>Poales</taxon>
        <taxon>Poaceae</taxon>
        <taxon>BOP clade</taxon>
        <taxon>Pooideae</taxon>
        <taxon>Poodae</taxon>
        <taxon>Poeae</taxon>
        <taxon>Poeae Chloroplast Group 2 (Poeae type)</taxon>
        <taxon>Loliodinae</taxon>
        <taxon>Loliinae</taxon>
        <taxon>Lolium</taxon>
    </lineage>
</organism>
<protein>
    <recommendedName>
        <fullName evidence="13">Hexosyltransferase</fullName>
        <ecNumber evidence="13">2.4.1.-</ecNumber>
    </recommendedName>
</protein>
<keyword evidence="7 13" id="KW-0812">Transmembrane</keyword>
<dbReference type="Gene3D" id="3.90.550.50">
    <property type="match status" value="1"/>
</dbReference>
<comment type="pathway">
    <text evidence="3">Protein modification; protein glycosylation.</text>
</comment>
<keyword evidence="8 13" id="KW-0735">Signal-anchor</keyword>
<evidence type="ECO:0000256" key="6">
    <source>
        <dbReference type="ARBA" id="ARBA00022679"/>
    </source>
</evidence>
<dbReference type="InterPro" id="IPR002659">
    <property type="entry name" value="Glyco_trans_31"/>
</dbReference>
<comment type="cofactor">
    <cofactor evidence="1 13">
        <name>Mn(2+)</name>
        <dbReference type="ChEBI" id="CHEBI:29035"/>
    </cofactor>
</comment>
<keyword evidence="6" id="KW-0808">Transferase</keyword>
<evidence type="ECO:0000256" key="11">
    <source>
        <dbReference type="ARBA" id="ARBA00023136"/>
    </source>
</evidence>